<dbReference type="Proteomes" id="UP000789759">
    <property type="component" value="Unassembled WGS sequence"/>
</dbReference>
<protein>
    <submittedName>
        <fullName evidence="1">13185_t:CDS:1</fullName>
    </submittedName>
</protein>
<evidence type="ECO:0000313" key="2">
    <source>
        <dbReference type="Proteomes" id="UP000789759"/>
    </source>
</evidence>
<comment type="caution">
    <text evidence="1">The sequence shown here is derived from an EMBL/GenBank/DDBJ whole genome shotgun (WGS) entry which is preliminary data.</text>
</comment>
<dbReference type="EMBL" id="CAJVQA010002071">
    <property type="protein sequence ID" value="CAG8535721.1"/>
    <property type="molecule type" value="Genomic_DNA"/>
</dbReference>
<proteinExistence type="predicted"/>
<name>A0A9N9FI46_9GLOM</name>
<gene>
    <name evidence="1" type="ORF">CPELLU_LOCUS4059</name>
</gene>
<evidence type="ECO:0000313" key="1">
    <source>
        <dbReference type="EMBL" id="CAG8535721.1"/>
    </source>
</evidence>
<dbReference type="OrthoDB" id="2437108at2759"/>
<organism evidence="1 2">
    <name type="scientific">Cetraspora pellucida</name>
    <dbReference type="NCBI Taxonomy" id="1433469"/>
    <lineage>
        <taxon>Eukaryota</taxon>
        <taxon>Fungi</taxon>
        <taxon>Fungi incertae sedis</taxon>
        <taxon>Mucoromycota</taxon>
        <taxon>Glomeromycotina</taxon>
        <taxon>Glomeromycetes</taxon>
        <taxon>Diversisporales</taxon>
        <taxon>Gigasporaceae</taxon>
        <taxon>Cetraspora</taxon>
    </lineage>
</organism>
<sequence>MSSSEFTYLDIKEYNVSQAYLDFEYDSSKESNEGLDKDDYINWDKIEAEDPELDEPFPAMHNKIDVKIEKTLAQDTEAVKDAERHFYKLGVYYLYFIYDQNMLYEADEKQLCSIEQSYDLINQLLFGESSTTNDLLVIYEDILNILLETHINKFDIEDLCSEITKHVPQGTSALPSKISLPKQTHRTTTEAEKGILAQLLDHEENLPKAAVTKVFWELQPISLN</sequence>
<accession>A0A9N9FI46</accession>
<dbReference type="AlphaFoldDB" id="A0A9N9FI46"/>
<reference evidence="1" key="1">
    <citation type="submission" date="2021-06" db="EMBL/GenBank/DDBJ databases">
        <authorList>
            <person name="Kallberg Y."/>
            <person name="Tangrot J."/>
            <person name="Rosling A."/>
        </authorList>
    </citation>
    <scope>NUCLEOTIDE SEQUENCE</scope>
    <source>
        <strain evidence="1">FL966</strain>
    </source>
</reference>
<keyword evidence="2" id="KW-1185">Reference proteome</keyword>